<dbReference type="InterPro" id="IPR000277">
    <property type="entry name" value="Cys/Met-Metab_PyrdxlP-dep_enz"/>
</dbReference>
<name>A0ABW4N5M6_9CAUL</name>
<gene>
    <name evidence="9" type="primary">metC</name>
    <name evidence="9" type="ORF">ACFSC0_16870</name>
</gene>
<comment type="pathway">
    <text evidence="5">Amino-acid biosynthesis; L-methionine biosynthesis via de novo pathway; L-homocysteine from L-cystathionine: step 1/1.</text>
</comment>
<dbReference type="PANTHER" id="PTHR43500:SF1">
    <property type="entry name" value="CYSTATHIONINE BETA-LYASE-RELATED"/>
    <property type="match status" value="1"/>
</dbReference>
<dbReference type="RefSeq" id="WP_377282033.1">
    <property type="nucleotide sequence ID" value="NZ_JBHRSI010000005.1"/>
</dbReference>
<dbReference type="InterPro" id="IPR015424">
    <property type="entry name" value="PyrdxlP-dep_Trfase"/>
</dbReference>
<comment type="catalytic activity">
    <reaction evidence="6">
        <text>L,L-cystathionine + H2O = L-homocysteine + pyruvate + NH4(+)</text>
        <dbReference type="Rhea" id="RHEA:13965"/>
        <dbReference type="ChEBI" id="CHEBI:15361"/>
        <dbReference type="ChEBI" id="CHEBI:15377"/>
        <dbReference type="ChEBI" id="CHEBI:28938"/>
        <dbReference type="ChEBI" id="CHEBI:58161"/>
        <dbReference type="ChEBI" id="CHEBI:58199"/>
    </reaction>
</comment>
<proteinExistence type="inferred from homology"/>
<keyword evidence="10" id="KW-1185">Reference proteome</keyword>
<evidence type="ECO:0000256" key="6">
    <source>
        <dbReference type="ARBA" id="ARBA00047517"/>
    </source>
</evidence>
<evidence type="ECO:0000256" key="1">
    <source>
        <dbReference type="ARBA" id="ARBA00001933"/>
    </source>
</evidence>
<reference evidence="10" key="1">
    <citation type="journal article" date="2019" name="Int. J. Syst. Evol. Microbiol.">
        <title>The Global Catalogue of Microorganisms (GCM) 10K type strain sequencing project: providing services to taxonomists for standard genome sequencing and annotation.</title>
        <authorList>
            <consortium name="The Broad Institute Genomics Platform"/>
            <consortium name="The Broad Institute Genome Sequencing Center for Infectious Disease"/>
            <person name="Wu L."/>
            <person name="Ma J."/>
        </authorList>
    </citation>
    <scope>NUCLEOTIDE SEQUENCE [LARGE SCALE GENOMIC DNA]</scope>
    <source>
        <strain evidence="10">DFY28</strain>
    </source>
</reference>
<dbReference type="InterPro" id="IPR006233">
    <property type="entry name" value="Cys_b_lyase_bac"/>
</dbReference>
<comment type="similarity">
    <text evidence="2 8">Belongs to the trans-sulfuration enzymes family.</text>
</comment>
<comment type="catalytic activity">
    <reaction evidence="7">
        <text>an S-substituted L-cysteine + H2O = a thiol + pyruvate + NH4(+)</text>
        <dbReference type="Rhea" id="RHEA:18121"/>
        <dbReference type="ChEBI" id="CHEBI:15361"/>
        <dbReference type="ChEBI" id="CHEBI:15377"/>
        <dbReference type="ChEBI" id="CHEBI:28938"/>
        <dbReference type="ChEBI" id="CHEBI:29256"/>
        <dbReference type="ChEBI" id="CHEBI:58717"/>
        <dbReference type="EC" id="4.4.1.13"/>
    </reaction>
</comment>
<dbReference type="PANTHER" id="PTHR43500">
    <property type="entry name" value="CYSTATHIONINE BETA-LYASE-RELATED"/>
    <property type="match status" value="1"/>
</dbReference>
<organism evidence="9 10">
    <name type="scientific">Phenylobacterium terrae</name>
    <dbReference type="NCBI Taxonomy" id="2665495"/>
    <lineage>
        <taxon>Bacteria</taxon>
        <taxon>Pseudomonadati</taxon>
        <taxon>Pseudomonadota</taxon>
        <taxon>Alphaproteobacteria</taxon>
        <taxon>Caulobacterales</taxon>
        <taxon>Caulobacteraceae</taxon>
        <taxon>Phenylobacterium</taxon>
    </lineage>
</organism>
<dbReference type="Gene3D" id="3.90.1150.10">
    <property type="entry name" value="Aspartate Aminotransferase, domain 1"/>
    <property type="match status" value="1"/>
</dbReference>
<comment type="cofactor">
    <cofactor evidence="1 8">
        <name>pyridoxal 5'-phosphate</name>
        <dbReference type="ChEBI" id="CHEBI:597326"/>
    </cofactor>
</comment>
<evidence type="ECO:0000313" key="10">
    <source>
        <dbReference type="Proteomes" id="UP001597237"/>
    </source>
</evidence>
<dbReference type="PROSITE" id="PS00868">
    <property type="entry name" value="CYS_MET_METAB_PP"/>
    <property type="match status" value="1"/>
</dbReference>
<evidence type="ECO:0000256" key="8">
    <source>
        <dbReference type="RuleBase" id="RU362118"/>
    </source>
</evidence>
<dbReference type="Proteomes" id="UP001597237">
    <property type="component" value="Unassembled WGS sequence"/>
</dbReference>
<dbReference type="InterPro" id="IPR015421">
    <property type="entry name" value="PyrdxlP-dep_Trfase_major"/>
</dbReference>
<keyword evidence="4 9" id="KW-0456">Lyase</keyword>
<dbReference type="EMBL" id="JBHUEY010000006">
    <property type="protein sequence ID" value="MFD1785078.1"/>
    <property type="molecule type" value="Genomic_DNA"/>
</dbReference>
<keyword evidence="3 8" id="KW-0663">Pyridoxal phosphate</keyword>
<dbReference type="Pfam" id="PF01053">
    <property type="entry name" value="Cys_Met_Meta_PP"/>
    <property type="match status" value="1"/>
</dbReference>
<dbReference type="NCBIfam" id="TIGR01324">
    <property type="entry name" value="cysta_beta_ly_B"/>
    <property type="match status" value="1"/>
</dbReference>
<dbReference type="GO" id="GO:0047804">
    <property type="term" value="F:cysteine-S-conjugate beta-lyase activity"/>
    <property type="evidence" value="ECO:0007669"/>
    <property type="project" value="UniProtKB-EC"/>
</dbReference>
<dbReference type="InterPro" id="IPR054542">
    <property type="entry name" value="Cys_met_metab_PP"/>
</dbReference>
<comment type="caution">
    <text evidence="9">The sequence shown here is derived from an EMBL/GenBank/DDBJ whole genome shotgun (WGS) entry which is preliminary data.</text>
</comment>
<dbReference type="SUPFAM" id="SSF53383">
    <property type="entry name" value="PLP-dependent transferases"/>
    <property type="match status" value="1"/>
</dbReference>
<evidence type="ECO:0000256" key="2">
    <source>
        <dbReference type="ARBA" id="ARBA00009077"/>
    </source>
</evidence>
<evidence type="ECO:0000256" key="4">
    <source>
        <dbReference type="ARBA" id="ARBA00023239"/>
    </source>
</evidence>
<protein>
    <submittedName>
        <fullName evidence="9">Cystathionine beta-lyase</fullName>
        <ecNumber evidence="9">4.4.1.13</ecNumber>
    </submittedName>
</protein>
<evidence type="ECO:0000256" key="3">
    <source>
        <dbReference type="ARBA" id="ARBA00022898"/>
    </source>
</evidence>
<accession>A0ABW4N5M6</accession>
<dbReference type="Gene3D" id="3.40.640.10">
    <property type="entry name" value="Type I PLP-dependent aspartate aminotransferase-like (Major domain)"/>
    <property type="match status" value="1"/>
</dbReference>
<dbReference type="InterPro" id="IPR015422">
    <property type="entry name" value="PyrdxlP-dep_Trfase_small"/>
</dbReference>
<dbReference type="PIRSF" id="PIRSF001434">
    <property type="entry name" value="CGS"/>
    <property type="match status" value="1"/>
</dbReference>
<dbReference type="EC" id="4.4.1.13" evidence="9"/>
<evidence type="ECO:0000256" key="5">
    <source>
        <dbReference type="ARBA" id="ARBA00046315"/>
    </source>
</evidence>
<evidence type="ECO:0000256" key="7">
    <source>
        <dbReference type="ARBA" id="ARBA00047625"/>
    </source>
</evidence>
<evidence type="ECO:0000313" key="9">
    <source>
        <dbReference type="EMBL" id="MFD1785078.1"/>
    </source>
</evidence>
<sequence>MDEETRLIRAGQQAGPLAKTVGPPIQKGSTVLLPNAAALYDDDAFVTYGRKGLAAQEGLIDALSQLEGAAGTCLYPSGLAALTGAMLAVLKAGDEVLVADCVYNPTRRFCDQVLTRFGVAVRYFDPLQPPEALVGEASEKVRLIVLESPGSLTFEMQDLARIAELARARDILTLADNTWGAGYLFKPIAQGIDLSVQALTKYVGGHSDVFMGSVSARTEALARKLDDGVVHLGWAVAPEDAYQMLRGLRTLPTRLERQGASALKVAAWLKAQDEVAQVLFPALPGAPHHHLWKRDYRGACGLFSFVLKPGPARAVDALLDVLTLFGLGFSWGGFESLAIACDHQLRKRKHRRDYGGPVVRLHIGLEHPDDLIADLRIGLDAYRRACG</sequence>